<sequence>MPHWSLLNHPNEAKSLSVSCILSTEFNVFVDNVRLAEFRAENSGNLEHLEIIDSIATPQYEQLRECTGRRFIKTHIPLSLLPPDLVTSGAKVREIGKSGGWKSKFSSELNMQADKWIEENLRQGKSGGWKSKFSSELNMQADKWIEENLRNTDIRFPE</sequence>
<evidence type="ECO:0000313" key="1">
    <source>
        <dbReference type="Proteomes" id="UP000079169"/>
    </source>
</evidence>
<accession>A0A3Q0JA03</accession>
<dbReference type="InterPro" id="IPR027417">
    <property type="entry name" value="P-loop_NTPase"/>
</dbReference>
<protein>
    <submittedName>
        <fullName evidence="2">Uncharacterized protein LOC113470812</fullName>
    </submittedName>
</protein>
<gene>
    <name evidence="2" type="primary">LOC113470812</name>
</gene>
<proteinExistence type="predicted"/>
<dbReference type="Gene3D" id="3.40.50.300">
    <property type="entry name" value="P-loop containing nucleotide triphosphate hydrolases"/>
    <property type="match status" value="1"/>
</dbReference>
<keyword evidence="1" id="KW-1185">Reference proteome</keyword>
<dbReference type="PaxDb" id="121845-A0A3Q0JA03"/>
<name>A0A3Q0JA03_DIACI</name>
<dbReference type="Proteomes" id="UP000079169">
    <property type="component" value="Unplaced"/>
</dbReference>
<dbReference type="KEGG" id="dci:113470812"/>
<dbReference type="STRING" id="121845.A0A3Q0JA03"/>
<evidence type="ECO:0000313" key="2">
    <source>
        <dbReference type="RefSeq" id="XP_026685332.1"/>
    </source>
</evidence>
<dbReference type="AlphaFoldDB" id="A0A3Q0JA03"/>
<organism evidence="1 2">
    <name type="scientific">Diaphorina citri</name>
    <name type="common">Asian citrus psyllid</name>
    <dbReference type="NCBI Taxonomy" id="121845"/>
    <lineage>
        <taxon>Eukaryota</taxon>
        <taxon>Metazoa</taxon>
        <taxon>Ecdysozoa</taxon>
        <taxon>Arthropoda</taxon>
        <taxon>Hexapoda</taxon>
        <taxon>Insecta</taxon>
        <taxon>Pterygota</taxon>
        <taxon>Neoptera</taxon>
        <taxon>Paraneoptera</taxon>
        <taxon>Hemiptera</taxon>
        <taxon>Sternorrhyncha</taxon>
        <taxon>Psylloidea</taxon>
        <taxon>Psyllidae</taxon>
        <taxon>Diaphorininae</taxon>
        <taxon>Diaphorina</taxon>
    </lineage>
</organism>
<dbReference type="RefSeq" id="XP_026685332.1">
    <property type="nucleotide sequence ID" value="XM_026829531.1"/>
</dbReference>
<dbReference type="GeneID" id="113470812"/>
<reference evidence="2" key="1">
    <citation type="submission" date="2025-08" db="UniProtKB">
        <authorList>
            <consortium name="RefSeq"/>
        </authorList>
    </citation>
    <scope>IDENTIFICATION</scope>
</reference>